<dbReference type="InterPro" id="IPR008921">
    <property type="entry name" value="DNA_pol3_clamp-load_cplx_C"/>
</dbReference>
<comment type="similarity">
    <text evidence="1">Belongs to the AAA ATPase family. RarA/MGS1/WRNIP1 subfamily.</text>
</comment>
<dbReference type="Pfam" id="PF16193">
    <property type="entry name" value="AAA_assoc_2"/>
    <property type="match status" value="1"/>
</dbReference>
<dbReference type="GO" id="GO:0008047">
    <property type="term" value="F:enzyme activator activity"/>
    <property type="evidence" value="ECO:0007669"/>
    <property type="project" value="TreeGrafter"/>
</dbReference>
<dbReference type="Pfam" id="PF00004">
    <property type="entry name" value="AAA"/>
    <property type="match status" value="1"/>
</dbReference>
<dbReference type="SMART" id="SM00382">
    <property type="entry name" value="AAA"/>
    <property type="match status" value="1"/>
</dbReference>
<feature type="region of interest" description="Disordered" evidence="4">
    <location>
        <begin position="1"/>
        <end position="117"/>
    </location>
</feature>
<dbReference type="Gene3D" id="1.20.272.10">
    <property type="match status" value="1"/>
</dbReference>
<dbReference type="Gene3D" id="3.40.50.300">
    <property type="entry name" value="P-loop containing nucleotide triphosphate hydrolases"/>
    <property type="match status" value="1"/>
</dbReference>
<dbReference type="GO" id="GO:0005634">
    <property type="term" value="C:nucleus"/>
    <property type="evidence" value="ECO:0007669"/>
    <property type="project" value="TreeGrafter"/>
</dbReference>
<dbReference type="GO" id="GO:0017116">
    <property type="term" value="F:single-stranded DNA helicase activity"/>
    <property type="evidence" value="ECO:0007669"/>
    <property type="project" value="TreeGrafter"/>
</dbReference>
<dbReference type="FunFam" id="1.20.272.10:FF:000001">
    <property type="entry name" value="Putative AAA family ATPase"/>
    <property type="match status" value="1"/>
</dbReference>
<evidence type="ECO:0000313" key="6">
    <source>
        <dbReference type="EMBL" id="KAF5389348.1"/>
    </source>
</evidence>
<dbReference type="EMBL" id="JAACJN010000022">
    <property type="protein sequence ID" value="KAF5389348.1"/>
    <property type="molecule type" value="Genomic_DNA"/>
</dbReference>
<feature type="compositionally biased region" description="Low complexity" evidence="4">
    <location>
        <begin position="84"/>
        <end position="99"/>
    </location>
</feature>
<accession>A0A8H5MCW5</accession>
<dbReference type="SUPFAM" id="SSF52540">
    <property type="entry name" value="P-loop containing nucleoside triphosphate hydrolases"/>
    <property type="match status" value="1"/>
</dbReference>
<dbReference type="PANTHER" id="PTHR13779:SF7">
    <property type="entry name" value="ATPASE WRNIP1"/>
    <property type="match status" value="1"/>
</dbReference>
<gene>
    <name evidence="6" type="ORF">D9757_004365</name>
</gene>
<evidence type="ECO:0000256" key="1">
    <source>
        <dbReference type="ARBA" id="ARBA00008959"/>
    </source>
</evidence>
<feature type="domain" description="AAA+ ATPase" evidence="5">
    <location>
        <begin position="149"/>
        <end position="253"/>
    </location>
</feature>
<evidence type="ECO:0000256" key="2">
    <source>
        <dbReference type="ARBA" id="ARBA00022741"/>
    </source>
</evidence>
<comment type="caution">
    <text evidence="6">The sequence shown here is derived from an EMBL/GenBank/DDBJ whole genome shotgun (WGS) entry which is preliminary data.</text>
</comment>
<dbReference type="Proteomes" id="UP000518752">
    <property type="component" value="Unassembled WGS sequence"/>
</dbReference>
<feature type="region of interest" description="Disordered" evidence="4">
    <location>
        <begin position="271"/>
        <end position="319"/>
    </location>
</feature>
<keyword evidence="3" id="KW-0067">ATP-binding</keyword>
<dbReference type="InterPro" id="IPR003959">
    <property type="entry name" value="ATPase_AAA_core"/>
</dbReference>
<evidence type="ECO:0000259" key="5">
    <source>
        <dbReference type="SMART" id="SM00382"/>
    </source>
</evidence>
<name>A0A8H5MCW5_9AGAR</name>
<organism evidence="6 7">
    <name type="scientific">Collybiopsis confluens</name>
    <dbReference type="NCBI Taxonomy" id="2823264"/>
    <lineage>
        <taxon>Eukaryota</taxon>
        <taxon>Fungi</taxon>
        <taxon>Dikarya</taxon>
        <taxon>Basidiomycota</taxon>
        <taxon>Agaricomycotina</taxon>
        <taxon>Agaricomycetes</taxon>
        <taxon>Agaricomycetidae</taxon>
        <taxon>Agaricales</taxon>
        <taxon>Marasmiineae</taxon>
        <taxon>Omphalotaceae</taxon>
        <taxon>Collybiopsis</taxon>
    </lineage>
</organism>
<dbReference type="InterPro" id="IPR021886">
    <property type="entry name" value="MgsA_C"/>
</dbReference>
<dbReference type="AlphaFoldDB" id="A0A8H5MCW5"/>
<evidence type="ECO:0000256" key="3">
    <source>
        <dbReference type="ARBA" id="ARBA00022840"/>
    </source>
</evidence>
<dbReference type="InterPro" id="IPR003593">
    <property type="entry name" value="AAA+_ATPase"/>
</dbReference>
<dbReference type="GO" id="GO:0000731">
    <property type="term" value="P:DNA synthesis involved in DNA repair"/>
    <property type="evidence" value="ECO:0007669"/>
    <property type="project" value="TreeGrafter"/>
</dbReference>
<proteinExistence type="inferred from homology"/>
<dbReference type="GO" id="GO:0003677">
    <property type="term" value="F:DNA binding"/>
    <property type="evidence" value="ECO:0007669"/>
    <property type="project" value="InterPro"/>
</dbReference>
<sequence length="577" mass="63094">MPERLINEHLDSGCSSSKDPSSLGPRLALPASQTSSISSHSRTSSFSKASTSIHPLFQRRTEHHEPSALISSQPGNRKRVAGVSHPESSSSSSTFGHSQSVKRPRISSNNTSTAPLAERLRPGLLTDFVGQAHLTEAGSMLLSSMKNGSLGSMIFWGPPGCGKTTLARLVAKQTNSIFKELSATIVGINEVRKIFEDAKNEVHRFSKSQQDVFLPFLEHGDIQLIGATTENPSFKLTGALLSRCRVFVLERLSDANIEEIIGRAMTRLSPAPENISSGRPALNDQGDSLSDSGDDRNFPLTPDLSQIPESSPPVSGPSQFPAYPHFTARVLASVVSLSSGDARTALSLLDLVLSANKLTREEKLVENLRRSVSSSYDRSADDRYDMISALHKSVRGSDVDGAMYWLARMLSVGEDPMYIARRMVVCASEDIGLADHHALPLATAALQACQVIGMPECRINLAHVVAYLAEAPKSTRAYEAYNRAETAAKSNPSLPVPMIARNAPTSLMKEMGYSEGYMYNPDYAHPVHNAYLPPEIDGQRFMRPPGEGKLWNEEALLEWERKRNDGKDWEGRPKYHT</sequence>
<dbReference type="Gene3D" id="1.10.3710.10">
    <property type="entry name" value="DNA polymerase III clamp loader subunits, C-terminal domain"/>
    <property type="match status" value="1"/>
</dbReference>
<protein>
    <recommendedName>
        <fullName evidence="5">AAA+ ATPase domain-containing protein</fullName>
    </recommendedName>
</protein>
<dbReference type="GO" id="GO:0006271">
    <property type="term" value="P:DNA strand elongation involved in DNA replication"/>
    <property type="evidence" value="ECO:0007669"/>
    <property type="project" value="UniProtKB-ARBA"/>
</dbReference>
<feature type="compositionally biased region" description="Low complexity" evidence="4">
    <location>
        <begin position="32"/>
        <end position="52"/>
    </location>
</feature>
<keyword evidence="7" id="KW-1185">Reference proteome</keyword>
<dbReference type="CDD" id="cd00009">
    <property type="entry name" value="AAA"/>
    <property type="match status" value="1"/>
</dbReference>
<keyword evidence="2" id="KW-0547">Nucleotide-binding</keyword>
<dbReference type="SUPFAM" id="SSF48019">
    <property type="entry name" value="post-AAA+ oligomerization domain-like"/>
    <property type="match status" value="1"/>
</dbReference>
<dbReference type="GO" id="GO:0016887">
    <property type="term" value="F:ATP hydrolysis activity"/>
    <property type="evidence" value="ECO:0007669"/>
    <property type="project" value="InterPro"/>
</dbReference>
<dbReference type="OrthoDB" id="10265467at2759"/>
<dbReference type="GO" id="GO:0005524">
    <property type="term" value="F:ATP binding"/>
    <property type="evidence" value="ECO:0007669"/>
    <property type="project" value="UniProtKB-KW"/>
</dbReference>
<dbReference type="InterPro" id="IPR027417">
    <property type="entry name" value="P-loop_NTPase"/>
</dbReference>
<evidence type="ECO:0000313" key="7">
    <source>
        <dbReference type="Proteomes" id="UP000518752"/>
    </source>
</evidence>
<dbReference type="InterPro" id="IPR032423">
    <property type="entry name" value="AAA_assoc_2"/>
</dbReference>
<dbReference type="Pfam" id="PF12002">
    <property type="entry name" value="MgsA_C"/>
    <property type="match status" value="1"/>
</dbReference>
<dbReference type="InterPro" id="IPR051314">
    <property type="entry name" value="AAA_ATPase_RarA/MGS1/WRNIP1"/>
</dbReference>
<dbReference type="PANTHER" id="PTHR13779">
    <property type="entry name" value="WERNER HELICASE-INTERACTING PROTEIN 1 FAMILY MEMBER"/>
    <property type="match status" value="1"/>
</dbReference>
<reference evidence="6 7" key="1">
    <citation type="journal article" date="2020" name="ISME J.">
        <title>Uncovering the hidden diversity of litter-decomposition mechanisms in mushroom-forming fungi.</title>
        <authorList>
            <person name="Floudas D."/>
            <person name="Bentzer J."/>
            <person name="Ahren D."/>
            <person name="Johansson T."/>
            <person name="Persson P."/>
            <person name="Tunlid A."/>
        </authorList>
    </citation>
    <scope>NUCLEOTIDE SEQUENCE [LARGE SCALE GENOMIC DNA]</scope>
    <source>
        <strain evidence="6 7">CBS 406.79</strain>
    </source>
</reference>
<feature type="compositionally biased region" description="Low complexity" evidence="4">
    <location>
        <begin position="12"/>
        <end position="25"/>
    </location>
</feature>
<feature type="compositionally biased region" description="Basic and acidic residues" evidence="4">
    <location>
        <begin position="1"/>
        <end position="11"/>
    </location>
</feature>
<evidence type="ECO:0000256" key="4">
    <source>
        <dbReference type="SAM" id="MobiDB-lite"/>
    </source>
</evidence>